<keyword evidence="5" id="KW-1185">Reference proteome</keyword>
<dbReference type="InterPro" id="IPR036280">
    <property type="entry name" value="Multihaem_cyt_sf"/>
</dbReference>
<organism evidence="4 5">
    <name type="scientific">Citrifermentans bremense</name>
    <dbReference type="NCBI Taxonomy" id="60035"/>
    <lineage>
        <taxon>Bacteria</taxon>
        <taxon>Pseudomonadati</taxon>
        <taxon>Thermodesulfobacteriota</taxon>
        <taxon>Desulfuromonadia</taxon>
        <taxon>Geobacterales</taxon>
        <taxon>Geobacteraceae</taxon>
        <taxon>Citrifermentans</taxon>
    </lineage>
</organism>
<name>A0A6S6M4R0_9BACT</name>
<dbReference type="PROSITE" id="PS51257">
    <property type="entry name" value="PROKAR_LIPOPROTEIN"/>
    <property type="match status" value="1"/>
</dbReference>
<evidence type="ECO:0000259" key="3">
    <source>
        <dbReference type="Pfam" id="PF09699"/>
    </source>
</evidence>
<proteinExistence type="predicted"/>
<dbReference type="GO" id="GO:0016491">
    <property type="term" value="F:oxidoreductase activity"/>
    <property type="evidence" value="ECO:0007669"/>
    <property type="project" value="TreeGrafter"/>
</dbReference>
<feature type="domain" description="Doubled CXXCH motif" evidence="3">
    <location>
        <begin position="207"/>
        <end position="249"/>
    </location>
</feature>
<dbReference type="InterPro" id="IPR020015">
    <property type="entry name" value="Decahaem_cyt-c_DmsE"/>
</dbReference>
<feature type="compositionally biased region" description="Polar residues" evidence="2">
    <location>
        <begin position="321"/>
        <end position="333"/>
    </location>
</feature>
<dbReference type="PANTHER" id="PTHR35038:SF6">
    <property type="entry name" value="SURFACE LOCALIZED DECAHEME CYTOCHROME C LIPOPROTEIN"/>
    <property type="match status" value="1"/>
</dbReference>
<evidence type="ECO:0000256" key="2">
    <source>
        <dbReference type="SAM" id="MobiDB-lite"/>
    </source>
</evidence>
<evidence type="ECO:0000313" key="5">
    <source>
        <dbReference type="Proteomes" id="UP000515472"/>
    </source>
</evidence>
<sequence>MAPARLQRRIKLFVLMALVPLISVSCAELKQSKPLLPTRDYEKMIVGRLDAEYVGTSNCVSKCHAHDKINEDFSHSIHGEQIKPETGLPLVNCESCHGPGSLAIAHLPDDPEENTKLKKKCDTSKFLDIRNLPPQAQSLICLKCHSAASIPALAHWRSSVHALNDVSCFDCHKLHQGPQQKVNHDQMSEMCFGCHPQIQAENTLFSHHPLREKKMFCVDCHEVHGSTQERLLKGNSLKETCTRCHMEKQGPFAFEHGDVTETCTNCHTPHGSVNNNLLRASMPFLCLQCHTGHLASDLGANGAPAPGLKNLFNNRCTDCHSQVHGTDTPSQALTGRGTLRQ</sequence>
<gene>
    <name evidence="4" type="ORF">GEOBRER4_n1128</name>
</gene>
<dbReference type="InterPro" id="IPR051829">
    <property type="entry name" value="Multiheme_Cytochr_ET"/>
</dbReference>
<dbReference type="InterPro" id="IPR010177">
    <property type="entry name" value="Paired_CXXCH_1"/>
</dbReference>
<evidence type="ECO:0000313" key="4">
    <source>
        <dbReference type="EMBL" id="BCG46335.1"/>
    </source>
</evidence>
<dbReference type="Proteomes" id="UP000515472">
    <property type="component" value="Chromosome"/>
</dbReference>
<dbReference type="NCBIfam" id="TIGR03508">
    <property type="entry name" value="decahem_SO"/>
    <property type="match status" value="1"/>
</dbReference>
<dbReference type="EMBL" id="AP023213">
    <property type="protein sequence ID" value="BCG46335.1"/>
    <property type="molecule type" value="Genomic_DNA"/>
</dbReference>
<reference evidence="4 5" key="1">
    <citation type="submission" date="2020-06" db="EMBL/GenBank/DDBJ databases">
        <title>Interaction of electrochemicaly active bacteria, Geobacter bremensis R4 on different carbon anode.</title>
        <authorList>
            <person name="Meng L."/>
            <person name="Yoshida N."/>
        </authorList>
    </citation>
    <scope>NUCLEOTIDE SEQUENCE [LARGE SCALE GENOMIC DNA]</scope>
    <source>
        <strain evidence="4 5">R4</strain>
    </source>
</reference>
<keyword evidence="1" id="KW-0732">Signal</keyword>
<protein>
    <submittedName>
        <fullName evidence="4">Decaheme cytochrome c MtrA</fullName>
    </submittedName>
</protein>
<dbReference type="KEGG" id="gbn:GEOBRER4_10850"/>
<dbReference type="PANTHER" id="PTHR35038">
    <property type="entry name" value="DISSIMILATORY SULFITE REDUCTASE SIRA"/>
    <property type="match status" value="1"/>
</dbReference>
<dbReference type="AlphaFoldDB" id="A0A6S6M4R0"/>
<accession>A0A6S6M4R0</accession>
<dbReference type="Gene3D" id="3.90.10.10">
    <property type="entry name" value="Cytochrome C3"/>
    <property type="match status" value="1"/>
</dbReference>
<dbReference type="NCBIfam" id="TIGR01905">
    <property type="entry name" value="paired_CXXCH_1"/>
    <property type="match status" value="2"/>
</dbReference>
<feature type="region of interest" description="Disordered" evidence="2">
    <location>
        <begin position="321"/>
        <end position="341"/>
    </location>
</feature>
<dbReference type="SUPFAM" id="SSF48695">
    <property type="entry name" value="Multiheme cytochromes"/>
    <property type="match status" value="1"/>
</dbReference>
<dbReference type="Pfam" id="PF09699">
    <property type="entry name" value="Paired_CXXCH_1"/>
    <property type="match status" value="3"/>
</dbReference>
<feature type="domain" description="Doubled CXXCH motif" evidence="3">
    <location>
        <begin position="165"/>
        <end position="197"/>
    </location>
</feature>
<dbReference type="Gene3D" id="1.10.1130.10">
    <property type="entry name" value="Flavocytochrome C3, Chain A"/>
    <property type="match status" value="2"/>
</dbReference>
<dbReference type="RefSeq" id="WP_185244565.1">
    <property type="nucleotide sequence ID" value="NZ_AP023213.1"/>
</dbReference>
<evidence type="ECO:0000256" key="1">
    <source>
        <dbReference type="ARBA" id="ARBA00022729"/>
    </source>
</evidence>
<feature type="domain" description="Doubled CXXCH motif" evidence="3">
    <location>
        <begin position="256"/>
        <end position="292"/>
    </location>
</feature>